<evidence type="ECO:0000256" key="2">
    <source>
        <dbReference type="ARBA" id="ARBA00048615"/>
    </source>
</evidence>
<dbReference type="InterPro" id="IPR008927">
    <property type="entry name" value="6-PGluconate_DH-like_C_sf"/>
</dbReference>
<dbReference type="PANTHER" id="PTHR43362">
    <property type="entry name" value="MANNITOL DEHYDROGENASE DSF1-RELATED"/>
    <property type="match status" value="1"/>
</dbReference>
<protein>
    <submittedName>
        <fullName evidence="5">Mannitol dehydrogenase family protein</fullName>
    </submittedName>
</protein>
<dbReference type="InterPro" id="IPR013131">
    <property type="entry name" value="Mannitol_DH_N"/>
</dbReference>
<organism evidence="5 6">
    <name type="scientific">Schaedlerella arabinosiphila</name>
    <dbReference type="NCBI Taxonomy" id="2044587"/>
    <lineage>
        <taxon>Bacteria</taxon>
        <taxon>Bacillati</taxon>
        <taxon>Bacillota</taxon>
        <taxon>Clostridia</taxon>
        <taxon>Lachnospirales</taxon>
        <taxon>Lachnospiraceae</taxon>
        <taxon>Schaedlerella</taxon>
    </lineage>
</organism>
<proteinExistence type="predicted"/>
<dbReference type="InterPro" id="IPR013328">
    <property type="entry name" value="6PGD_dom2"/>
</dbReference>
<dbReference type="Gene3D" id="1.10.1040.10">
    <property type="entry name" value="N-(1-d-carboxylethyl)-l-norvaline Dehydrogenase, domain 2"/>
    <property type="match status" value="1"/>
</dbReference>
<dbReference type="Gene3D" id="3.40.50.720">
    <property type="entry name" value="NAD(P)-binding Rossmann-like Domain"/>
    <property type="match status" value="1"/>
</dbReference>
<sequence>MNLTLEGLKDRQDWEKAGIELPSYDAAALAQRTRTSPVWVHFGVGNIFRIFIGGIADRLISEGLMDRGITGVETFDYDVVDKIYRPYDNLVLSITLHGDGTTERRVLGSVTEAVKAQYSDPEQWKRLKEIFCDSGLQMVSFTITEKGYALTKADGAYFEFVKADIEHGPEKATGAMAVVTAMLLERYRSGKAKLALVSMDNCSQNGQKFRSSVLEIAEEWRKRGFVDDGFLTYIRDESKVSFPWTMIDKITPRPSEKIAKELEEAGVEGMQPVITSGKTYIAPFVNAEGPQYLVVEDSFPNGRPALEKAGVYMTDRDTVNKSEKMKVTACLNPIHTALGPYGCVLGYELFSDEMKDPDMLELARRVGYVEGMEVVPDPGILSPKAFLDEVINERFPNPYLGDTTQRLSVDVSQGIGIRFGETIKAYVEKYGDAKRLNGIPIAIAGWFRYLLAIDEEGRPFELAPDPMVSELREAMSSIVFGEPSSLTDQFKGILSNENIFAVDLYKAGIGEKIEEIFREEIAGPGAVRKTVKKYLGC</sequence>
<dbReference type="SUPFAM" id="SSF48179">
    <property type="entry name" value="6-phosphogluconate dehydrogenase C-terminal domain-like"/>
    <property type="match status" value="1"/>
</dbReference>
<dbReference type="SUPFAM" id="SSF51735">
    <property type="entry name" value="NAD(P)-binding Rossmann-fold domains"/>
    <property type="match status" value="1"/>
</dbReference>
<evidence type="ECO:0000259" key="3">
    <source>
        <dbReference type="Pfam" id="PF01232"/>
    </source>
</evidence>
<evidence type="ECO:0000313" key="6">
    <source>
        <dbReference type="Proteomes" id="UP000274920"/>
    </source>
</evidence>
<keyword evidence="6" id="KW-1185">Reference proteome</keyword>
<reference evidence="5" key="1">
    <citation type="submission" date="2018-10" db="EMBL/GenBank/DDBJ databases">
        <title>Schaedlerella arabinophila gen. nov. sp. nov., isolated from the mouse intestinal tract and comparative analysis with the genome of the closely related altered Schaedler flora strain ASF502.</title>
        <authorList>
            <person name="Miyake S."/>
            <person name="Soh M."/>
            <person name="Seedorf H."/>
        </authorList>
    </citation>
    <scope>NUCLEOTIDE SEQUENCE [LARGE SCALE GENOMIC DNA]</scope>
    <source>
        <strain evidence="5">DSM 106076</strain>
    </source>
</reference>
<dbReference type="InterPro" id="IPR036291">
    <property type="entry name" value="NAD(P)-bd_dom_sf"/>
</dbReference>
<dbReference type="EMBL" id="RHJS01000002">
    <property type="protein sequence ID" value="RRK35097.1"/>
    <property type="molecule type" value="Genomic_DNA"/>
</dbReference>
<evidence type="ECO:0000313" key="5">
    <source>
        <dbReference type="EMBL" id="RRK35097.1"/>
    </source>
</evidence>
<keyword evidence="1" id="KW-0560">Oxidoreductase</keyword>
<comment type="catalytic activity">
    <reaction evidence="2">
        <text>D-mannitol 1-phosphate + NAD(+) = beta-D-fructose 6-phosphate + NADH + H(+)</text>
        <dbReference type="Rhea" id="RHEA:19661"/>
        <dbReference type="ChEBI" id="CHEBI:15378"/>
        <dbReference type="ChEBI" id="CHEBI:57540"/>
        <dbReference type="ChEBI" id="CHEBI:57634"/>
        <dbReference type="ChEBI" id="CHEBI:57945"/>
        <dbReference type="ChEBI" id="CHEBI:61381"/>
        <dbReference type="EC" id="1.1.1.17"/>
    </reaction>
</comment>
<dbReference type="PANTHER" id="PTHR43362:SF1">
    <property type="entry name" value="MANNITOL DEHYDROGENASE 2-RELATED"/>
    <property type="match status" value="1"/>
</dbReference>
<dbReference type="Pfam" id="PF01232">
    <property type="entry name" value="Mannitol_dh"/>
    <property type="match status" value="1"/>
</dbReference>
<gene>
    <name evidence="5" type="ORF">EBB54_30030</name>
</gene>
<evidence type="ECO:0000256" key="1">
    <source>
        <dbReference type="ARBA" id="ARBA00023002"/>
    </source>
</evidence>
<feature type="domain" description="Mannitol dehydrogenase C-terminal" evidence="4">
    <location>
        <begin position="320"/>
        <end position="506"/>
    </location>
</feature>
<evidence type="ECO:0000259" key="4">
    <source>
        <dbReference type="Pfam" id="PF08125"/>
    </source>
</evidence>
<feature type="domain" description="Mannitol dehydrogenase N-terminal" evidence="3">
    <location>
        <begin position="40"/>
        <end position="307"/>
    </location>
</feature>
<dbReference type="Pfam" id="PF08125">
    <property type="entry name" value="Mannitol_dh_C"/>
    <property type="match status" value="1"/>
</dbReference>
<comment type="caution">
    <text evidence="5">The sequence shown here is derived from an EMBL/GenBank/DDBJ whole genome shotgun (WGS) entry which is preliminary data.</text>
</comment>
<dbReference type="AlphaFoldDB" id="A0A3R8KZE1"/>
<dbReference type="Proteomes" id="UP000274920">
    <property type="component" value="Unassembled WGS sequence"/>
</dbReference>
<dbReference type="InterPro" id="IPR050988">
    <property type="entry name" value="Mannitol_DH/Oxidoreductase"/>
</dbReference>
<accession>A0A3R8KZE1</accession>
<dbReference type="GO" id="GO:0008926">
    <property type="term" value="F:mannitol-1-phosphate 5-dehydrogenase activity"/>
    <property type="evidence" value="ECO:0007669"/>
    <property type="project" value="UniProtKB-EC"/>
</dbReference>
<dbReference type="RefSeq" id="WP_125130484.1">
    <property type="nucleotide sequence ID" value="NZ_RHJS01000002.1"/>
</dbReference>
<dbReference type="InterPro" id="IPR013118">
    <property type="entry name" value="Mannitol_DH_C"/>
</dbReference>
<name>A0A3R8KZE1_9FIRM</name>